<dbReference type="SUPFAM" id="SSF53822">
    <property type="entry name" value="Periplasmic binding protein-like I"/>
    <property type="match status" value="1"/>
</dbReference>
<reference evidence="1" key="1">
    <citation type="submission" date="2024-06" db="EMBL/GenBank/DDBJ databases">
        <title>Genome sequence of Vogesella sp. MAHUQ-64.</title>
        <authorList>
            <person name="Huq M.A."/>
        </authorList>
    </citation>
    <scope>NUCLEOTIDE SEQUENCE</scope>
    <source>
        <strain evidence="1">MAHUQ-64</strain>
    </source>
</reference>
<protein>
    <submittedName>
        <fullName evidence="1">Uncharacterized protein</fullName>
    </submittedName>
</protein>
<keyword evidence="2" id="KW-1185">Reference proteome</keyword>
<name>A0ABV1M7H6_9NEIS</name>
<proteinExistence type="predicted"/>
<evidence type="ECO:0000313" key="2">
    <source>
        <dbReference type="Proteomes" id="UP001433638"/>
    </source>
</evidence>
<comment type="caution">
    <text evidence="1">The sequence shown here is derived from an EMBL/GenBank/DDBJ whole genome shotgun (WGS) entry which is preliminary data.</text>
</comment>
<dbReference type="RefSeq" id="WP_349590049.1">
    <property type="nucleotide sequence ID" value="NZ_JBEFLD010000009.1"/>
</dbReference>
<accession>A0ABV1M7H6</accession>
<evidence type="ECO:0000313" key="1">
    <source>
        <dbReference type="EMBL" id="MEQ6292163.1"/>
    </source>
</evidence>
<gene>
    <name evidence="1" type="ORF">ABNW52_16225</name>
</gene>
<dbReference type="Proteomes" id="UP001433638">
    <property type="component" value="Unassembled WGS sequence"/>
</dbReference>
<dbReference type="InterPro" id="IPR028082">
    <property type="entry name" value="Peripla_BP_I"/>
</dbReference>
<organism evidence="1 2">
    <name type="scientific">Vogesella oryzagri</name>
    <dbReference type="NCBI Taxonomy" id="3160864"/>
    <lineage>
        <taxon>Bacteria</taxon>
        <taxon>Pseudomonadati</taxon>
        <taxon>Pseudomonadota</taxon>
        <taxon>Betaproteobacteria</taxon>
        <taxon>Neisseriales</taxon>
        <taxon>Chromobacteriaceae</taxon>
        <taxon>Vogesella</taxon>
    </lineage>
</organism>
<dbReference type="EMBL" id="JBEFLD010000009">
    <property type="protein sequence ID" value="MEQ6292163.1"/>
    <property type="molecule type" value="Genomic_DNA"/>
</dbReference>
<sequence>MNIIAKAMQQANSTNPKQYRAALAALNQPGVAGTYQFDDRCDLKNRRLRCTPSSRGSQSPSRKASKRSAIAWQGELPLACQLAEWLLSL</sequence>
<dbReference type="Gene3D" id="3.40.50.2300">
    <property type="match status" value="1"/>
</dbReference>